<dbReference type="PROSITE" id="PS50103">
    <property type="entry name" value="ZF_C3H1"/>
    <property type="match status" value="1"/>
</dbReference>
<protein>
    <recommendedName>
        <fullName evidence="6">C3H1-type domain-containing protein</fullName>
    </recommendedName>
</protein>
<evidence type="ECO:0000313" key="8">
    <source>
        <dbReference type="Proteomes" id="UP000799537"/>
    </source>
</evidence>
<evidence type="ECO:0000313" key="7">
    <source>
        <dbReference type="EMBL" id="KAF2164184.1"/>
    </source>
</evidence>
<gene>
    <name evidence="7" type="ORF">M409DRAFT_25529</name>
</gene>
<feature type="region of interest" description="Disordered" evidence="5">
    <location>
        <begin position="96"/>
        <end position="204"/>
    </location>
</feature>
<dbReference type="SUPFAM" id="SSF90229">
    <property type="entry name" value="CCCH zinc finger"/>
    <property type="match status" value="1"/>
</dbReference>
<feature type="zinc finger region" description="C3H1-type" evidence="4">
    <location>
        <begin position="280"/>
        <end position="308"/>
    </location>
</feature>
<feature type="compositionally biased region" description="Low complexity" evidence="5">
    <location>
        <begin position="171"/>
        <end position="199"/>
    </location>
</feature>
<dbReference type="InterPro" id="IPR000571">
    <property type="entry name" value="Znf_CCCH"/>
</dbReference>
<evidence type="ECO:0000256" key="3">
    <source>
        <dbReference type="ARBA" id="ARBA00022833"/>
    </source>
</evidence>
<accession>A0A6A6CAJ4</accession>
<name>A0A6A6CAJ4_ZASCE</name>
<evidence type="ECO:0000259" key="6">
    <source>
        <dbReference type="PROSITE" id="PS50103"/>
    </source>
</evidence>
<dbReference type="GeneID" id="54561006"/>
<dbReference type="GO" id="GO:0008270">
    <property type="term" value="F:zinc ion binding"/>
    <property type="evidence" value="ECO:0007669"/>
    <property type="project" value="UniProtKB-KW"/>
</dbReference>
<dbReference type="EMBL" id="ML993605">
    <property type="protein sequence ID" value="KAF2164184.1"/>
    <property type="molecule type" value="Genomic_DNA"/>
</dbReference>
<keyword evidence="2 4" id="KW-0863">Zinc-finger</keyword>
<feature type="compositionally biased region" description="Basic and acidic residues" evidence="5">
    <location>
        <begin position="142"/>
        <end position="152"/>
    </location>
</feature>
<organism evidence="7 8">
    <name type="scientific">Zasmidium cellare ATCC 36951</name>
    <dbReference type="NCBI Taxonomy" id="1080233"/>
    <lineage>
        <taxon>Eukaryota</taxon>
        <taxon>Fungi</taxon>
        <taxon>Dikarya</taxon>
        <taxon>Ascomycota</taxon>
        <taxon>Pezizomycotina</taxon>
        <taxon>Dothideomycetes</taxon>
        <taxon>Dothideomycetidae</taxon>
        <taxon>Mycosphaerellales</taxon>
        <taxon>Mycosphaerellaceae</taxon>
        <taxon>Zasmidium</taxon>
    </lineage>
</organism>
<proteinExistence type="predicted"/>
<dbReference type="InterPro" id="IPR036855">
    <property type="entry name" value="Znf_CCCH_sf"/>
</dbReference>
<evidence type="ECO:0000256" key="4">
    <source>
        <dbReference type="PROSITE-ProRule" id="PRU00723"/>
    </source>
</evidence>
<dbReference type="AlphaFoldDB" id="A0A6A6CAJ4"/>
<sequence>MAPSDFLNYLRANPTPAAMPPNDEAQRRSEELVALRGVLGDTKACQIAHEEAEQEDLADLEAARHDHEQRRGYLLHDVGSTAARQGIRKSVSNIRRSRKENFRRGTQLLASQDDDMADDATPKALPPAALPKAKSKTPVLKSMDKSKGEHRAPAPTAPWAGFNQKSAIQEANAKAAKKANGPAPSPATTTTTKAPEPSEFGGNPEVTAGCQAFWTGQACNGDCNQSHDFPFQVRYLWELNRQNFPSGSLQEKASVLVMNGTHRWPASVLADMARPPLRRQNRGEPCKFFWSRGSCKNGRNCAHGHVTFEEESYKDLALLYSQGNLSRLAEKTLEDRCKLEGWTDNLKALRNSKDVRLRMSRQPSPPPPLSAKQQRANAMLQNQLDLNRRAKARGCPQ</sequence>
<evidence type="ECO:0000256" key="5">
    <source>
        <dbReference type="SAM" id="MobiDB-lite"/>
    </source>
</evidence>
<dbReference type="RefSeq" id="XP_033665073.1">
    <property type="nucleotide sequence ID" value="XM_033807734.1"/>
</dbReference>
<feature type="region of interest" description="Disordered" evidence="5">
    <location>
        <begin position="1"/>
        <end position="28"/>
    </location>
</feature>
<evidence type="ECO:0000256" key="2">
    <source>
        <dbReference type="ARBA" id="ARBA00022771"/>
    </source>
</evidence>
<feature type="domain" description="C3H1-type" evidence="6">
    <location>
        <begin position="280"/>
        <end position="308"/>
    </location>
</feature>
<keyword evidence="1 4" id="KW-0479">Metal-binding</keyword>
<dbReference type="Proteomes" id="UP000799537">
    <property type="component" value="Unassembled WGS sequence"/>
</dbReference>
<keyword evidence="8" id="KW-1185">Reference proteome</keyword>
<reference evidence="7" key="1">
    <citation type="journal article" date="2020" name="Stud. Mycol.">
        <title>101 Dothideomycetes genomes: a test case for predicting lifestyles and emergence of pathogens.</title>
        <authorList>
            <person name="Haridas S."/>
            <person name="Albert R."/>
            <person name="Binder M."/>
            <person name="Bloem J."/>
            <person name="Labutti K."/>
            <person name="Salamov A."/>
            <person name="Andreopoulos B."/>
            <person name="Baker S."/>
            <person name="Barry K."/>
            <person name="Bills G."/>
            <person name="Bluhm B."/>
            <person name="Cannon C."/>
            <person name="Castanera R."/>
            <person name="Culley D."/>
            <person name="Daum C."/>
            <person name="Ezra D."/>
            <person name="Gonzalez J."/>
            <person name="Henrissat B."/>
            <person name="Kuo A."/>
            <person name="Liang C."/>
            <person name="Lipzen A."/>
            <person name="Lutzoni F."/>
            <person name="Magnuson J."/>
            <person name="Mondo S."/>
            <person name="Nolan M."/>
            <person name="Ohm R."/>
            <person name="Pangilinan J."/>
            <person name="Park H.-J."/>
            <person name="Ramirez L."/>
            <person name="Alfaro M."/>
            <person name="Sun H."/>
            <person name="Tritt A."/>
            <person name="Yoshinaga Y."/>
            <person name="Zwiers L.-H."/>
            <person name="Turgeon B."/>
            <person name="Goodwin S."/>
            <person name="Spatafora J."/>
            <person name="Crous P."/>
            <person name="Grigoriev I."/>
        </authorList>
    </citation>
    <scope>NUCLEOTIDE SEQUENCE</scope>
    <source>
        <strain evidence="7">ATCC 36951</strain>
    </source>
</reference>
<keyword evidence="3 4" id="KW-0862">Zinc</keyword>
<evidence type="ECO:0000256" key="1">
    <source>
        <dbReference type="ARBA" id="ARBA00022723"/>
    </source>
</evidence>